<accession>A0A382DVS9</accession>
<keyword evidence="1" id="KW-0808">Transferase</keyword>
<sequence length="184" mass="19943">MGANAATGVDLIFGVAAAVLVLFDHWLWGVVMIQLFGIFSCVDGEIARIQGCSSRIGDFLDTLTDRGTEMLLVGAIAFSLRDRVEDSASVLTAGFALLGGVFMLTTSSEKFRTAWQKGYPKRRLEKLFGLICAGSDSRLLLLSVGLVVSDLTGNGSFLLWLLWALAAAAYVNFLVRIGLVYRHF</sequence>
<dbReference type="GO" id="GO:0008654">
    <property type="term" value="P:phospholipid biosynthetic process"/>
    <property type="evidence" value="ECO:0007669"/>
    <property type="project" value="InterPro"/>
</dbReference>
<feature type="transmembrane region" description="Helical" evidence="2">
    <location>
        <begin position="7"/>
        <end position="28"/>
    </location>
</feature>
<protein>
    <recommendedName>
        <fullName evidence="4">CDP-alcohol phosphatidyltransferase family protein</fullName>
    </recommendedName>
</protein>
<evidence type="ECO:0000256" key="2">
    <source>
        <dbReference type="SAM" id="Phobius"/>
    </source>
</evidence>
<proteinExistence type="predicted"/>
<keyword evidence="2" id="KW-0472">Membrane</keyword>
<feature type="transmembrane region" description="Helical" evidence="2">
    <location>
        <begin position="160"/>
        <end position="181"/>
    </location>
</feature>
<dbReference type="GO" id="GO:0016020">
    <property type="term" value="C:membrane"/>
    <property type="evidence" value="ECO:0007669"/>
    <property type="project" value="InterPro"/>
</dbReference>
<feature type="transmembrane region" description="Helical" evidence="2">
    <location>
        <begin position="88"/>
        <end position="106"/>
    </location>
</feature>
<dbReference type="InterPro" id="IPR000462">
    <property type="entry name" value="CDP-OH_P_trans"/>
</dbReference>
<dbReference type="InterPro" id="IPR048254">
    <property type="entry name" value="CDP_ALCOHOL_P_TRANSF_CS"/>
</dbReference>
<keyword evidence="2" id="KW-1133">Transmembrane helix</keyword>
<dbReference type="InterPro" id="IPR043130">
    <property type="entry name" value="CDP-OH_PTrfase_TM_dom"/>
</dbReference>
<evidence type="ECO:0000256" key="1">
    <source>
        <dbReference type="ARBA" id="ARBA00022679"/>
    </source>
</evidence>
<name>A0A382DVS9_9ZZZZ</name>
<dbReference type="Gene3D" id="1.20.120.1760">
    <property type="match status" value="1"/>
</dbReference>
<dbReference type="Pfam" id="PF01066">
    <property type="entry name" value="CDP-OH_P_transf"/>
    <property type="match status" value="1"/>
</dbReference>
<organism evidence="3">
    <name type="scientific">marine metagenome</name>
    <dbReference type="NCBI Taxonomy" id="408172"/>
    <lineage>
        <taxon>unclassified sequences</taxon>
        <taxon>metagenomes</taxon>
        <taxon>ecological metagenomes</taxon>
    </lineage>
</organism>
<evidence type="ECO:0000313" key="3">
    <source>
        <dbReference type="EMBL" id="SVB41667.1"/>
    </source>
</evidence>
<dbReference type="PROSITE" id="PS00379">
    <property type="entry name" value="CDP_ALCOHOL_P_TRANSF"/>
    <property type="match status" value="1"/>
</dbReference>
<gene>
    <name evidence="3" type="ORF">METZ01_LOCUS194521</name>
</gene>
<feature type="non-terminal residue" evidence="3">
    <location>
        <position position="184"/>
    </location>
</feature>
<reference evidence="3" key="1">
    <citation type="submission" date="2018-05" db="EMBL/GenBank/DDBJ databases">
        <authorList>
            <person name="Lanie J.A."/>
            <person name="Ng W.-L."/>
            <person name="Kazmierczak K.M."/>
            <person name="Andrzejewski T.M."/>
            <person name="Davidsen T.M."/>
            <person name="Wayne K.J."/>
            <person name="Tettelin H."/>
            <person name="Glass J.I."/>
            <person name="Rusch D."/>
            <person name="Podicherti R."/>
            <person name="Tsui H.-C.T."/>
            <person name="Winkler M.E."/>
        </authorList>
    </citation>
    <scope>NUCLEOTIDE SEQUENCE</scope>
</reference>
<keyword evidence="2" id="KW-0812">Transmembrane</keyword>
<dbReference type="AlphaFoldDB" id="A0A382DVS9"/>
<evidence type="ECO:0008006" key="4">
    <source>
        <dbReference type="Google" id="ProtNLM"/>
    </source>
</evidence>
<feature type="transmembrane region" description="Helical" evidence="2">
    <location>
        <begin position="127"/>
        <end position="148"/>
    </location>
</feature>
<dbReference type="GO" id="GO:0016780">
    <property type="term" value="F:phosphotransferase activity, for other substituted phosphate groups"/>
    <property type="evidence" value="ECO:0007669"/>
    <property type="project" value="InterPro"/>
</dbReference>
<dbReference type="EMBL" id="UINC01041002">
    <property type="protein sequence ID" value="SVB41667.1"/>
    <property type="molecule type" value="Genomic_DNA"/>
</dbReference>